<dbReference type="SUPFAM" id="SSF48695">
    <property type="entry name" value="Multiheme cytochromes"/>
    <property type="match status" value="1"/>
</dbReference>
<reference evidence="2 3" key="1">
    <citation type="submission" date="2016-11" db="EMBL/GenBank/DDBJ databases">
        <authorList>
            <person name="Jaros S."/>
            <person name="Januszkiewicz K."/>
            <person name="Wedrychowicz H."/>
        </authorList>
    </citation>
    <scope>NUCLEOTIDE SEQUENCE [LARGE SCALE GENOMIC DNA]</scope>
    <source>
        <strain evidence="2 3">DSM 5091</strain>
    </source>
</reference>
<dbReference type="EMBL" id="FQZT01000001">
    <property type="protein sequence ID" value="SHI60011.1"/>
    <property type="molecule type" value="Genomic_DNA"/>
</dbReference>
<organism evidence="2 3">
    <name type="scientific">Malonomonas rubra DSM 5091</name>
    <dbReference type="NCBI Taxonomy" id="1122189"/>
    <lineage>
        <taxon>Bacteria</taxon>
        <taxon>Pseudomonadati</taxon>
        <taxon>Thermodesulfobacteriota</taxon>
        <taxon>Desulfuromonadia</taxon>
        <taxon>Desulfuromonadales</taxon>
        <taxon>Geopsychrobacteraceae</taxon>
        <taxon>Malonomonas</taxon>
    </lineage>
</organism>
<evidence type="ECO:0000313" key="3">
    <source>
        <dbReference type="Proteomes" id="UP000184171"/>
    </source>
</evidence>
<dbReference type="Proteomes" id="UP000184171">
    <property type="component" value="Unassembled WGS sequence"/>
</dbReference>
<dbReference type="Pfam" id="PF09699">
    <property type="entry name" value="Paired_CXXCH_1"/>
    <property type="match status" value="1"/>
</dbReference>
<feature type="domain" description="Doubled CXXCH motif" evidence="1">
    <location>
        <begin position="339"/>
        <end position="381"/>
    </location>
</feature>
<dbReference type="InterPro" id="IPR010177">
    <property type="entry name" value="Paired_CXXCH_1"/>
</dbReference>
<keyword evidence="3" id="KW-1185">Reference proteome</keyword>
<protein>
    <recommendedName>
        <fullName evidence="1">Doubled CXXCH motif domain-containing protein</fullName>
    </recommendedName>
</protein>
<dbReference type="AlphaFoldDB" id="A0A1M6CGN5"/>
<evidence type="ECO:0000313" key="2">
    <source>
        <dbReference type="EMBL" id="SHI60011.1"/>
    </source>
</evidence>
<dbReference type="RefSeq" id="WP_072905213.1">
    <property type="nucleotide sequence ID" value="NZ_FQZT01000001.1"/>
</dbReference>
<dbReference type="OrthoDB" id="9771829at2"/>
<dbReference type="InterPro" id="IPR036280">
    <property type="entry name" value="Multihaem_cyt_sf"/>
</dbReference>
<name>A0A1M6CGN5_MALRU</name>
<evidence type="ECO:0000259" key="1">
    <source>
        <dbReference type="Pfam" id="PF09699"/>
    </source>
</evidence>
<sequence length="386" mass="40116">MAVTAFPRNARMAGILFLLTAIGLLITLSQAKATINGSCVDCHTMHNSQNGASMNFDDSATPNAALLKGSCLGCHAQGSTSALVDTGSDMIPQVMHSEATDLAGGNFGFITGMKGSGADDNKGHNIAALTGEDGTVSALPGGIQQSFHEDQIVNTSNLTCAGTNGCHGYRYAGDSFPEGITGAHHNNVDGKLTTADTIGNSYRFLTGIVGLEDDDWQYTRASNDHNEYFAMAEPIKLGCSGGTTSCHATGGVKAPDGTISQYCATCHGNFHTIETTASTGIGSVASSPFIRHPTDIILPADGEYALYTAYNLDAPVARTTAVPDVASASVTPGSDAVVCMSCHMAHASDYPDMLRWDYLNDCSANQVNTDCGCFACHTAKDGDPSE</sequence>
<proteinExistence type="predicted"/>
<accession>A0A1M6CGN5</accession>
<gene>
    <name evidence="2" type="ORF">SAMN02745165_00519</name>
</gene>